<reference evidence="3" key="1">
    <citation type="submission" date="2021-12" db="EMBL/GenBank/DDBJ databases">
        <authorList>
            <person name="Zaccaron A."/>
            <person name="Stergiopoulos I."/>
        </authorList>
    </citation>
    <scope>NUCLEOTIDE SEQUENCE</scope>
    <source>
        <strain evidence="3">Race5_Kim</strain>
    </source>
</reference>
<dbReference type="PANTHER" id="PTHR12994:SF17">
    <property type="entry name" value="LD30995P"/>
    <property type="match status" value="1"/>
</dbReference>
<gene>
    <name evidence="3" type="ORF">CLAFUR5_10043</name>
</gene>
<dbReference type="GeneID" id="71989921"/>
<evidence type="ECO:0000313" key="4">
    <source>
        <dbReference type="Proteomes" id="UP000756132"/>
    </source>
</evidence>
<keyword evidence="4" id="KW-1185">Reference proteome</keyword>
<dbReference type="Gene3D" id="3.60.60.10">
    <property type="entry name" value="Penicillin V Acylase, Chain A"/>
    <property type="match status" value="1"/>
</dbReference>
<evidence type="ECO:0000256" key="2">
    <source>
        <dbReference type="SAM" id="MobiDB-lite"/>
    </source>
</evidence>
<dbReference type="PANTHER" id="PTHR12994">
    <property type="entry name" value="SECERNIN"/>
    <property type="match status" value="1"/>
</dbReference>
<dbReference type="InterPro" id="IPR005322">
    <property type="entry name" value="Peptidase_C69"/>
</dbReference>
<evidence type="ECO:0000313" key="3">
    <source>
        <dbReference type="EMBL" id="UJO19876.1"/>
    </source>
</evidence>
<organism evidence="3 4">
    <name type="scientific">Passalora fulva</name>
    <name type="common">Tomato leaf mold</name>
    <name type="synonym">Cladosporium fulvum</name>
    <dbReference type="NCBI Taxonomy" id="5499"/>
    <lineage>
        <taxon>Eukaryota</taxon>
        <taxon>Fungi</taxon>
        <taxon>Dikarya</taxon>
        <taxon>Ascomycota</taxon>
        <taxon>Pezizomycotina</taxon>
        <taxon>Dothideomycetes</taxon>
        <taxon>Dothideomycetidae</taxon>
        <taxon>Mycosphaerellales</taxon>
        <taxon>Mycosphaerellaceae</taxon>
        <taxon>Fulvia</taxon>
    </lineage>
</organism>
<feature type="region of interest" description="Disordered" evidence="2">
    <location>
        <begin position="542"/>
        <end position="567"/>
    </location>
</feature>
<dbReference type="EMBL" id="CP090169">
    <property type="protein sequence ID" value="UJO19876.1"/>
    <property type="molecule type" value="Genomic_DNA"/>
</dbReference>
<dbReference type="Pfam" id="PF03577">
    <property type="entry name" value="Peptidase_C69"/>
    <property type="match status" value="1"/>
</dbReference>
<dbReference type="AlphaFoldDB" id="A0A9Q8PCF9"/>
<dbReference type="GO" id="GO:0070004">
    <property type="term" value="F:cysteine-type exopeptidase activity"/>
    <property type="evidence" value="ECO:0007669"/>
    <property type="project" value="InterPro"/>
</dbReference>
<comment type="similarity">
    <text evidence="1">Belongs to the peptidase C69 family. Secernin subfamily.</text>
</comment>
<feature type="compositionally biased region" description="Basic residues" evidence="2">
    <location>
        <begin position="555"/>
        <end position="567"/>
    </location>
</feature>
<dbReference type="GO" id="GO:0016805">
    <property type="term" value="F:dipeptidase activity"/>
    <property type="evidence" value="ECO:0007669"/>
    <property type="project" value="InterPro"/>
</dbReference>
<protein>
    <submittedName>
        <fullName evidence="3">Uncharacterized protein</fullName>
    </submittedName>
</protein>
<dbReference type="Proteomes" id="UP000756132">
    <property type="component" value="Chromosome 7"/>
</dbReference>
<reference evidence="3" key="2">
    <citation type="journal article" date="2022" name="Microb. Genom.">
        <title>A chromosome-scale genome assembly of the tomato pathogen Cladosporium fulvum reveals a compartmentalized genome architecture and the presence of a dispensable chromosome.</title>
        <authorList>
            <person name="Zaccaron A.Z."/>
            <person name="Chen L.H."/>
            <person name="Samaras A."/>
            <person name="Stergiopoulos I."/>
        </authorList>
    </citation>
    <scope>NUCLEOTIDE SEQUENCE</scope>
    <source>
        <strain evidence="3">Race5_Kim</strain>
    </source>
</reference>
<dbReference type="KEGG" id="ffu:CLAFUR5_10043"/>
<name>A0A9Q8PCF9_PASFU</name>
<dbReference type="RefSeq" id="XP_047764242.1">
    <property type="nucleotide sequence ID" value="XM_047909191.1"/>
</dbReference>
<accession>A0A9Q8PCF9</accession>
<evidence type="ECO:0000256" key="1">
    <source>
        <dbReference type="ARBA" id="ARBA00005705"/>
    </source>
</evidence>
<proteinExistence type="inferred from homology"/>
<sequence length="567" mass="62466">MTPGLQRPPASPAACRLVILTIVDLLVKQSNIASMTGSATMLKCVSSALLLAAPAAASYAFYVGKDLTADGSVMVGGTGEEVSSHWLQIFPAKDHGPNETITVGVTADAVLPGELIQIPQVDHTFRYISMEYSDFEGFPAPLTNGGLNEKGVAVRDVWAETRTELWDMTPTPQLGLQYSDLARVVMERASNAREGVEILGDLIAKYGYADYGGNSHLIADKDEGWVVWQFAGGQKLWAAESLRSDEVRVLYPGYIEDFPTNYDTNATAAEDFLGSPNLVSFAVEQGWWSPNSTDPFNIFKVYGLQGNYTARDGGFKYMSQAALEEATLAMVPVTEQDLIERVRDYRISDDEAGYGQVLSLNNHTDPDLFRLWIAPTSSVTAPFNPWWLGVNSIPPEYAEHRYLTTGASSSFLNTDYQFQEATHFAGLIFKQILYNTCTQPSHFLPYVQEILHGLENASLSNVALYERAAQLFINAGDREGAKQLLTTYSHSRAEASLQAGRSLVDALDSYIKLTGRYKAPVGSEINDAGEGAETVNCLVGADPDQPEWKQPQTPMRRRRLQRRLRRV</sequence>
<dbReference type="OrthoDB" id="5175656at2759"/>
<dbReference type="GO" id="GO:0006508">
    <property type="term" value="P:proteolysis"/>
    <property type="evidence" value="ECO:0007669"/>
    <property type="project" value="InterPro"/>
</dbReference>